<organism evidence="1 2">
    <name type="scientific">Mucilaginibacter ximonensis</name>
    <dbReference type="NCBI Taxonomy" id="538021"/>
    <lineage>
        <taxon>Bacteria</taxon>
        <taxon>Pseudomonadati</taxon>
        <taxon>Bacteroidota</taxon>
        <taxon>Sphingobacteriia</taxon>
        <taxon>Sphingobacteriales</taxon>
        <taxon>Sphingobacteriaceae</taxon>
        <taxon>Mucilaginibacter</taxon>
    </lineage>
</organism>
<evidence type="ECO:0000313" key="1">
    <source>
        <dbReference type="EMBL" id="MFD2874371.1"/>
    </source>
</evidence>
<protein>
    <submittedName>
        <fullName evidence="1">Uncharacterized protein</fullName>
    </submittedName>
</protein>
<dbReference type="Proteomes" id="UP001597557">
    <property type="component" value="Unassembled WGS sequence"/>
</dbReference>
<dbReference type="EMBL" id="JBHUPD010000004">
    <property type="protein sequence ID" value="MFD2874371.1"/>
    <property type="molecule type" value="Genomic_DNA"/>
</dbReference>
<evidence type="ECO:0000313" key="2">
    <source>
        <dbReference type="Proteomes" id="UP001597557"/>
    </source>
</evidence>
<dbReference type="RefSeq" id="WP_377188922.1">
    <property type="nucleotide sequence ID" value="NZ_JBHUPD010000004.1"/>
</dbReference>
<reference evidence="2" key="1">
    <citation type="journal article" date="2019" name="Int. J. Syst. Evol. Microbiol.">
        <title>The Global Catalogue of Microorganisms (GCM) 10K type strain sequencing project: providing services to taxonomists for standard genome sequencing and annotation.</title>
        <authorList>
            <consortium name="The Broad Institute Genomics Platform"/>
            <consortium name="The Broad Institute Genome Sequencing Center for Infectious Disease"/>
            <person name="Wu L."/>
            <person name="Ma J."/>
        </authorList>
    </citation>
    <scope>NUCLEOTIDE SEQUENCE [LARGE SCALE GENOMIC DNA]</scope>
    <source>
        <strain evidence="2">KCTC 22437</strain>
    </source>
</reference>
<comment type="caution">
    <text evidence="1">The sequence shown here is derived from an EMBL/GenBank/DDBJ whole genome shotgun (WGS) entry which is preliminary data.</text>
</comment>
<proteinExistence type="predicted"/>
<keyword evidence="2" id="KW-1185">Reference proteome</keyword>
<name>A0ABW5YGE8_9SPHI</name>
<gene>
    <name evidence="1" type="ORF">ACFS5N_17950</name>
</gene>
<accession>A0ABW5YGE8</accession>
<sequence length="141" mass="15550">MHLSKFTFVIAFCLITLNLKAQLKLQVFFAGHVDSLKGTVIIYGDNRLDVAKINKKDIVTMQPKANDPYYKNKKGIYLVGVKPGSKITIGNKEIILGPIAVMGDCSCCSTPPYTCYGKRAHCETMSGCHPVENCKACINYL</sequence>